<dbReference type="RefSeq" id="WP_387405376.1">
    <property type="nucleotide sequence ID" value="NZ_JBIAQY010000010.1"/>
</dbReference>
<comment type="caution">
    <text evidence="1">The sequence shown here is derived from an EMBL/GenBank/DDBJ whole genome shotgun (WGS) entry which is preliminary data.</text>
</comment>
<protein>
    <submittedName>
        <fullName evidence="1">Uncharacterized protein</fullName>
    </submittedName>
</protein>
<accession>A0ABW6S548</accession>
<sequence>MAVLAGCSPGDTSTVDAMAREIHFTSPPHVVADQSGALFVSGQTLWAVVDIPLNQLDTFRQRSRLGQFSAGVPLDIPGYFKGAGAVADVLKTDDGNVSVEDAHAIPARRVAAHTTGSGERRVFIGVLCC</sequence>
<proteinExistence type="predicted"/>
<keyword evidence="2" id="KW-1185">Reference proteome</keyword>
<dbReference type="EMBL" id="JBIAQY010000010">
    <property type="protein sequence ID" value="MFF3571421.1"/>
    <property type="molecule type" value="Genomic_DNA"/>
</dbReference>
<organism evidence="1 2">
    <name type="scientific">Nocardia jiangxiensis</name>
    <dbReference type="NCBI Taxonomy" id="282685"/>
    <lineage>
        <taxon>Bacteria</taxon>
        <taxon>Bacillati</taxon>
        <taxon>Actinomycetota</taxon>
        <taxon>Actinomycetes</taxon>
        <taxon>Mycobacteriales</taxon>
        <taxon>Nocardiaceae</taxon>
        <taxon>Nocardia</taxon>
    </lineage>
</organism>
<evidence type="ECO:0000313" key="1">
    <source>
        <dbReference type="EMBL" id="MFF3571421.1"/>
    </source>
</evidence>
<dbReference type="Proteomes" id="UP001601992">
    <property type="component" value="Unassembled WGS sequence"/>
</dbReference>
<evidence type="ECO:0000313" key="2">
    <source>
        <dbReference type="Proteomes" id="UP001601992"/>
    </source>
</evidence>
<gene>
    <name evidence="1" type="ORF">ACFYXQ_26940</name>
</gene>
<reference evidence="1 2" key="1">
    <citation type="submission" date="2024-10" db="EMBL/GenBank/DDBJ databases">
        <title>The Natural Products Discovery Center: Release of the First 8490 Sequenced Strains for Exploring Actinobacteria Biosynthetic Diversity.</title>
        <authorList>
            <person name="Kalkreuter E."/>
            <person name="Kautsar S.A."/>
            <person name="Yang D."/>
            <person name="Bader C.D."/>
            <person name="Teijaro C.N."/>
            <person name="Fluegel L."/>
            <person name="Davis C.M."/>
            <person name="Simpson J.R."/>
            <person name="Lauterbach L."/>
            <person name="Steele A.D."/>
            <person name="Gui C."/>
            <person name="Meng S."/>
            <person name="Li G."/>
            <person name="Viehrig K."/>
            <person name="Ye F."/>
            <person name="Su P."/>
            <person name="Kiefer A.F."/>
            <person name="Nichols A."/>
            <person name="Cepeda A.J."/>
            <person name="Yan W."/>
            <person name="Fan B."/>
            <person name="Jiang Y."/>
            <person name="Adhikari A."/>
            <person name="Zheng C.-J."/>
            <person name="Schuster L."/>
            <person name="Cowan T.M."/>
            <person name="Smanski M.J."/>
            <person name="Chevrette M.G."/>
            <person name="De Carvalho L.P.S."/>
            <person name="Shen B."/>
        </authorList>
    </citation>
    <scope>NUCLEOTIDE SEQUENCE [LARGE SCALE GENOMIC DNA]</scope>
    <source>
        <strain evidence="1 2">NPDC002593</strain>
    </source>
</reference>
<name>A0ABW6S548_9NOCA</name>